<keyword evidence="1" id="KW-0812">Transmembrane</keyword>
<evidence type="ECO:0000313" key="2">
    <source>
        <dbReference type="EMBL" id="MFM2721036.1"/>
    </source>
</evidence>
<proteinExistence type="predicted"/>
<keyword evidence="3" id="KW-1185">Reference proteome</keyword>
<keyword evidence="1" id="KW-1133">Transmembrane helix</keyword>
<feature type="transmembrane region" description="Helical" evidence="1">
    <location>
        <begin position="122"/>
        <end position="142"/>
    </location>
</feature>
<dbReference type="EMBL" id="JAROCE010000003">
    <property type="protein sequence ID" value="MFM2721036.1"/>
    <property type="molecule type" value="Genomic_DNA"/>
</dbReference>
<protein>
    <submittedName>
        <fullName evidence="2">Uncharacterized protein</fullName>
    </submittedName>
</protein>
<evidence type="ECO:0000256" key="1">
    <source>
        <dbReference type="SAM" id="Phobius"/>
    </source>
</evidence>
<keyword evidence="1" id="KW-0472">Membrane</keyword>
<dbReference type="RefSeq" id="WP_408905700.1">
    <property type="nucleotide sequence ID" value="NZ_JAROCE010000003.1"/>
</dbReference>
<dbReference type="Proteomes" id="UP001630303">
    <property type="component" value="Unassembled WGS sequence"/>
</dbReference>
<feature type="transmembrane region" description="Helical" evidence="1">
    <location>
        <begin position="12"/>
        <end position="38"/>
    </location>
</feature>
<feature type="transmembrane region" description="Helical" evidence="1">
    <location>
        <begin position="50"/>
        <end position="72"/>
    </location>
</feature>
<organism evidence="2 3">
    <name type="scientific">Microbacterium mcarthurae</name>
    <dbReference type="NCBI Taxonomy" id="3035918"/>
    <lineage>
        <taxon>Bacteria</taxon>
        <taxon>Bacillati</taxon>
        <taxon>Actinomycetota</taxon>
        <taxon>Actinomycetes</taxon>
        <taxon>Micrococcales</taxon>
        <taxon>Microbacteriaceae</taxon>
        <taxon>Microbacterium</taxon>
    </lineage>
</organism>
<feature type="transmembrane region" description="Helical" evidence="1">
    <location>
        <begin position="79"/>
        <end position="102"/>
    </location>
</feature>
<name>A0ABW9GIQ7_9MICO</name>
<accession>A0ABW9GIQ7</accession>
<comment type="caution">
    <text evidence="2">The sequence shown here is derived from an EMBL/GenBank/DDBJ whole genome shotgun (WGS) entry which is preliminary data.</text>
</comment>
<reference evidence="2 3" key="1">
    <citation type="submission" date="2023-03" db="EMBL/GenBank/DDBJ databases">
        <title>MT1 and MT2 Draft Genomes of Novel Species.</title>
        <authorList>
            <person name="Venkateswaran K."/>
        </authorList>
    </citation>
    <scope>NUCLEOTIDE SEQUENCE [LARGE SCALE GENOMIC DNA]</scope>
    <source>
        <strain evidence="2 3">IF8SW-P5</strain>
    </source>
</reference>
<evidence type="ECO:0000313" key="3">
    <source>
        <dbReference type="Proteomes" id="UP001630303"/>
    </source>
</evidence>
<sequence length="161" mass="15887">MTDAPRPAGVTPPVAVVFATVTFLALAIGGLGVASLALDADVIPVRGLGPLPGVAGMLLAPGLFAGILLWGLRAEPPGYLTAVPCAVGAYVGEVLGIAIGAAVTGGDSARGLAAAGSVALGWPGGVIAVAGLAAGAFGVLLVRSRGEGPRWRWERENEDDR</sequence>
<gene>
    <name evidence="2" type="ORF">P5G46_11030</name>
</gene>